<keyword evidence="3" id="KW-1185">Reference proteome</keyword>
<proteinExistence type="predicted"/>
<dbReference type="EMBL" id="BQNB010014085">
    <property type="protein sequence ID" value="GJT23812.1"/>
    <property type="molecule type" value="Genomic_DNA"/>
</dbReference>
<dbReference type="Proteomes" id="UP001151760">
    <property type="component" value="Unassembled WGS sequence"/>
</dbReference>
<organism evidence="2 3">
    <name type="scientific">Tanacetum coccineum</name>
    <dbReference type="NCBI Taxonomy" id="301880"/>
    <lineage>
        <taxon>Eukaryota</taxon>
        <taxon>Viridiplantae</taxon>
        <taxon>Streptophyta</taxon>
        <taxon>Embryophyta</taxon>
        <taxon>Tracheophyta</taxon>
        <taxon>Spermatophyta</taxon>
        <taxon>Magnoliopsida</taxon>
        <taxon>eudicotyledons</taxon>
        <taxon>Gunneridae</taxon>
        <taxon>Pentapetalae</taxon>
        <taxon>asterids</taxon>
        <taxon>campanulids</taxon>
        <taxon>Asterales</taxon>
        <taxon>Asteraceae</taxon>
        <taxon>Asteroideae</taxon>
        <taxon>Anthemideae</taxon>
        <taxon>Anthemidinae</taxon>
        <taxon>Tanacetum</taxon>
    </lineage>
</organism>
<accession>A0ABQ5CBA2</accession>
<evidence type="ECO:0000313" key="2">
    <source>
        <dbReference type="EMBL" id="GJT23812.1"/>
    </source>
</evidence>
<evidence type="ECO:0000256" key="1">
    <source>
        <dbReference type="SAM" id="MobiDB-lite"/>
    </source>
</evidence>
<comment type="caution">
    <text evidence="2">The sequence shown here is derived from an EMBL/GenBank/DDBJ whole genome shotgun (WGS) entry which is preliminary data.</text>
</comment>
<gene>
    <name evidence="2" type="ORF">Tco_0893749</name>
</gene>
<protein>
    <submittedName>
        <fullName evidence="2">Uncharacterized protein</fullName>
    </submittedName>
</protein>
<evidence type="ECO:0000313" key="3">
    <source>
        <dbReference type="Proteomes" id="UP001151760"/>
    </source>
</evidence>
<feature type="compositionally biased region" description="Low complexity" evidence="1">
    <location>
        <begin position="85"/>
        <end position="102"/>
    </location>
</feature>
<name>A0ABQ5CBA2_9ASTR</name>
<reference evidence="2" key="2">
    <citation type="submission" date="2022-01" db="EMBL/GenBank/DDBJ databases">
        <authorList>
            <person name="Yamashiro T."/>
            <person name="Shiraishi A."/>
            <person name="Satake H."/>
            <person name="Nakayama K."/>
        </authorList>
    </citation>
    <scope>NUCLEOTIDE SEQUENCE</scope>
</reference>
<sequence>MRLSVGHPYECYSYTSTLNCQFLGTPIAGVTDSSAIPVVDPVPSVGDTEAFETDELVPTPPSPRSPQIAEIARLLALPTTPPSPLTSLSSPLPHISSPSLPISSPPLPLPSTPTTSPTYAKAPLGYRAAGIQMRVASPPLLLLSTSHRTDIPKAEMPPWKRACFTTPASGFKVGESSTATAA</sequence>
<reference evidence="2" key="1">
    <citation type="journal article" date="2022" name="Int. J. Mol. Sci.">
        <title>Draft Genome of Tanacetum Coccineum: Genomic Comparison of Closely Related Tanacetum-Family Plants.</title>
        <authorList>
            <person name="Yamashiro T."/>
            <person name="Shiraishi A."/>
            <person name="Nakayama K."/>
            <person name="Satake H."/>
        </authorList>
    </citation>
    <scope>NUCLEOTIDE SEQUENCE</scope>
</reference>
<feature type="region of interest" description="Disordered" evidence="1">
    <location>
        <begin position="82"/>
        <end position="115"/>
    </location>
</feature>